<keyword evidence="1" id="KW-0472">Membrane</keyword>
<dbReference type="KEGG" id="nmv:NITMOv2_2427"/>
<keyword evidence="1" id="KW-0812">Transmembrane</keyword>
<evidence type="ECO:0000313" key="3">
    <source>
        <dbReference type="Proteomes" id="UP000069205"/>
    </source>
</evidence>
<organism evidence="2 3">
    <name type="scientific">Nitrospira moscoviensis</name>
    <dbReference type="NCBI Taxonomy" id="42253"/>
    <lineage>
        <taxon>Bacteria</taxon>
        <taxon>Pseudomonadati</taxon>
        <taxon>Nitrospirota</taxon>
        <taxon>Nitrospiria</taxon>
        <taxon>Nitrospirales</taxon>
        <taxon>Nitrospiraceae</taxon>
        <taxon>Nitrospira</taxon>
    </lineage>
</organism>
<feature type="transmembrane region" description="Helical" evidence="1">
    <location>
        <begin position="353"/>
        <end position="370"/>
    </location>
</feature>
<feature type="transmembrane region" description="Helical" evidence="1">
    <location>
        <begin position="376"/>
        <end position="399"/>
    </location>
</feature>
<feature type="transmembrane region" description="Helical" evidence="1">
    <location>
        <begin position="167"/>
        <end position="187"/>
    </location>
</feature>
<keyword evidence="3" id="KW-1185">Reference proteome</keyword>
<dbReference type="OrthoDB" id="6086209at2"/>
<feature type="transmembrane region" description="Helical" evidence="1">
    <location>
        <begin position="12"/>
        <end position="31"/>
    </location>
</feature>
<proteinExistence type="predicted"/>
<dbReference type="PATRIC" id="fig|42253.5.peg.2393"/>
<evidence type="ECO:0000313" key="2">
    <source>
        <dbReference type="EMBL" id="ALA58840.1"/>
    </source>
</evidence>
<reference evidence="2 3" key="1">
    <citation type="journal article" date="2015" name="Proc. Natl. Acad. Sci. U.S.A.">
        <title>Expanded metabolic versatility of ubiquitous nitrite-oxidizing bacteria from the genus Nitrospira.</title>
        <authorList>
            <person name="Koch H."/>
            <person name="Lucker S."/>
            <person name="Albertsen M."/>
            <person name="Kitzinger K."/>
            <person name="Herbold C."/>
            <person name="Spieck E."/>
            <person name="Nielsen P.H."/>
            <person name="Wagner M."/>
            <person name="Daims H."/>
        </authorList>
    </citation>
    <scope>NUCLEOTIDE SEQUENCE [LARGE SCALE GENOMIC DNA]</scope>
    <source>
        <strain evidence="2 3">NSP M-1</strain>
    </source>
</reference>
<protein>
    <recommendedName>
        <fullName evidence="4">DUF4401 domain-containing protein</fullName>
    </recommendedName>
</protein>
<sequence>MERWMDIQKLGQLLRWMGSLLLLGASASFMLEGWQDFGSELRYFLFLSYVLGLAGLGIVLGWRVREDKGARTLLGLAVVGIAAQYSQLGAMIHSLVSGEQGTLPDSLLFDVTNWATVAVNAAAILALAPVAYLGFSALNRPHALRLTAMYLFACSTLLIPVRQGLPLAGIFIGAALLVLWFDSRFLAGTTTGGTAEGMASRLLLLVPVGILVARSAFYPQTPLFVGVTTISAGLVCFEMLPKLVKDDAARVRVQVFATAPIIAGWCVITFQYLPTVFRALPPLWTWLPLSLILTGLSFRASGGARLYRNAAASVAVLAVMGQLAAQATIFTSFFCLAFSIAMVVAGFHYQERIVFTAGIAATILSLGYHLRFAAQLYAYSPWGLLAGLGLLILVSASYMEKHATRLFGRLVLLRQEMKGWR</sequence>
<feature type="transmembrane region" description="Helical" evidence="1">
    <location>
        <begin position="223"/>
        <end position="241"/>
    </location>
</feature>
<evidence type="ECO:0008006" key="4">
    <source>
        <dbReference type="Google" id="ProtNLM"/>
    </source>
</evidence>
<feature type="transmembrane region" description="Helical" evidence="1">
    <location>
        <begin position="74"/>
        <end position="94"/>
    </location>
</feature>
<accession>A0A0K2GD06</accession>
<dbReference type="EMBL" id="CP011801">
    <property type="protein sequence ID" value="ALA58840.1"/>
    <property type="molecule type" value="Genomic_DNA"/>
</dbReference>
<feature type="transmembrane region" description="Helical" evidence="1">
    <location>
        <begin position="329"/>
        <end position="346"/>
    </location>
</feature>
<feature type="transmembrane region" description="Helical" evidence="1">
    <location>
        <begin position="253"/>
        <end position="273"/>
    </location>
</feature>
<dbReference type="RefSeq" id="WP_053379943.1">
    <property type="nucleotide sequence ID" value="NZ_CP011801.1"/>
</dbReference>
<evidence type="ECO:0000256" key="1">
    <source>
        <dbReference type="SAM" id="Phobius"/>
    </source>
</evidence>
<keyword evidence="1" id="KW-1133">Transmembrane helix</keyword>
<feature type="transmembrane region" description="Helical" evidence="1">
    <location>
        <begin position="43"/>
        <end position="62"/>
    </location>
</feature>
<name>A0A0K2GD06_NITMO</name>
<feature type="transmembrane region" description="Helical" evidence="1">
    <location>
        <begin position="279"/>
        <end position="299"/>
    </location>
</feature>
<dbReference type="STRING" id="42253.NITMOv2_2427"/>
<dbReference type="Proteomes" id="UP000069205">
    <property type="component" value="Chromosome"/>
</dbReference>
<gene>
    <name evidence="2" type="ORF">NITMOv2_2427</name>
</gene>
<dbReference type="AlphaFoldDB" id="A0A0K2GD06"/>
<feature type="transmembrane region" description="Helical" evidence="1">
    <location>
        <begin position="114"/>
        <end position="135"/>
    </location>
</feature>